<dbReference type="PANTHER" id="PTHR34800:SF1">
    <property type="entry name" value="TETRAPYRROLE-BINDING PROTEIN, CHLOROPLASTIC"/>
    <property type="match status" value="1"/>
</dbReference>
<dbReference type="AlphaFoldDB" id="A0A8J6XK36"/>
<reference evidence="3" key="1">
    <citation type="submission" date="2020-09" db="EMBL/GenBank/DDBJ databases">
        <title>Iningainema tapete sp. nov. (Scytonemataceae, Cyanobacteria) from greenhouses in central Florida (USA) produces two types of nodularin with biosynthetic potential for microcystin-LR and anabaenopeptins.</title>
        <authorList>
            <person name="Berthold D.E."/>
            <person name="Lefler F.W."/>
            <person name="Huang I.-S."/>
            <person name="Abdulla H."/>
            <person name="Zimba P.V."/>
            <person name="Laughinghouse H.D. IV."/>
        </authorList>
    </citation>
    <scope>NUCLEOTIDE SEQUENCE</scope>
    <source>
        <strain evidence="3">BLCCT55</strain>
    </source>
</reference>
<feature type="domain" description="GUN4-like" evidence="2">
    <location>
        <begin position="670"/>
        <end position="811"/>
    </location>
</feature>
<evidence type="ECO:0000256" key="1">
    <source>
        <dbReference type="SAM" id="Coils"/>
    </source>
</evidence>
<dbReference type="Gene3D" id="1.25.40.620">
    <property type="match status" value="1"/>
</dbReference>
<name>A0A8J6XK36_9CYAN</name>
<keyword evidence="1" id="KW-0175">Coiled coil</keyword>
<evidence type="ECO:0000313" key="3">
    <source>
        <dbReference type="EMBL" id="MBD2772296.1"/>
    </source>
</evidence>
<proteinExistence type="predicted"/>
<organism evidence="3 4">
    <name type="scientific">Iningainema tapete BLCC-T55</name>
    <dbReference type="NCBI Taxonomy" id="2748662"/>
    <lineage>
        <taxon>Bacteria</taxon>
        <taxon>Bacillati</taxon>
        <taxon>Cyanobacteriota</taxon>
        <taxon>Cyanophyceae</taxon>
        <taxon>Nostocales</taxon>
        <taxon>Scytonemataceae</taxon>
        <taxon>Iningainema tapete</taxon>
    </lineage>
</organism>
<dbReference type="InterPro" id="IPR037215">
    <property type="entry name" value="GUN4-like_sf"/>
</dbReference>
<dbReference type="RefSeq" id="WP_190826665.1">
    <property type="nucleotide sequence ID" value="NZ_CAWPPI010000036.1"/>
</dbReference>
<dbReference type="Gene3D" id="1.10.10.1770">
    <property type="entry name" value="Gun4-like"/>
    <property type="match status" value="1"/>
</dbReference>
<dbReference type="InterPro" id="IPR027417">
    <property type="entry name" value="P-loop_NTPase"/>
</dbReference>
<dbReference type="GO" id="GO:0046906">
    <property type="term" value="F:tetrapyrrole binding"/>
    <property type="evidence" value="ECO:0007669"/>
    <property type="project" value="TreeGrafter"/>
</dbReference>
<sequence>MFDEYIFSGSLPENASTYVKRSADDELYELLTDLKFCYVLNSRQSGKSSLRVRTMSRLTDAGVVCASIDLSSVSIQSATQENWYADLIVKLIDSFDLDIDFPSWWEKNLLNSSLWRFGNFIEKILLAEIQENIVIFIDEIDSVLSLNFPTDDFFAFIRSCYNLRVDNPEYNRLTFCLLGVASPSNLIADKKRTPFNIGKAISLKGFQLEEVEPLEKGLRGKYSHPHAVMQDILEWTGGQPFLTQKLCQFMVEESEQENLRSVEQVVRSRIIENWESLDEPEHLRTIRDRILRDEQRAGYLLELYQHIRREEKAEVPADDTLEQSELQLSGLVVRQQNKLRVYNHIYREIFDQNWIETQLRNLRPYSENLRFWVASGSKDESRLLRGKALQDALSWACDKSLNYQDREFLAASQAKEKEEAIAILEKEAQLERERKDREAVEKRNLVLSEANKKAQQRMRIGGIVLAVTLSIAGTLGVLAYRSGKQLITTQQYLQNVGKLAELAGKLKDKGFYDEAKELLSQAGQSVNIQDDNLKQDILHTGMAYAYLKLKEPNWKQEVENSLKNVKLKNENSDESLQIQILTYKTQSNFQKEKQENTEAINSYKKAFNSLKDLKKKTSIISPPFNENIPIDKKILSKEVVEALHREFIDLLSNNNNENSSLKHEVEDSLKEHFYNELANLLKNKQLKQAHEKTASLMLYIARRENEEYFDKESINKFSCSDLRRIDQYWVENSQGRFGFSVQKKILTQELGIRDLKNISEQEYQRFATIVGWYNEERDSLEAKEVRGESGWRRYSELNFSMGAVEGHLPIPTFGDGWMLVVLISDRATRCQL</sequence>
<dbReference type="SUPFAM" id="SSF140869">
    <property type="entry name" value="GUN4-like"/>
    <property type="match status" value="1"/>
</dbReference>
<dbReference type="SUPFAM" id="SSF52540">
    <property type="entry name" value="P-loop containing nucleoside triphosphate hydrolases"/>
    <property type="match status" value="1"/>
</dbReference>
<comment type="caution">
    <text evidence="3">The sequence shown here is derived from an EMBL/GenBank/DDBJ whole genome shotgun (WGS) entry which is preliminary data.</text>
</comment>
<keyword evidence="4" id="KW-1185">Reference proteome</keyword>
<accession>A0A8J6XK36</accession>
<dbReference type="CDD" id="cd16383">
    <property type="entry name" value="GUN4"/>
    <property type="match status" value="1"/>
</dbReference>
<gene>
    <name evidence="3" type="ORF">ICL16_09465</name>
</gene>
<dbReference type="EMBL" id="JACXAE010000036">
    <property type="protein sequence ID" value="MBD2772296.1"/>
    <property type="molecule type" value="Genomic_DNA"/>
</dbReference>
<evidence type="ECO:0000313" key="4">
    <source>
        <dbReference type="Proteomes" id="UP000629098"/>
    </source>
</evidence>
<evidence type="ECO:0000259" key="2">
    <source>
        <dbReference type="Pfam" id="PF05419"/>
    </source>
</evidence>
<feature type="coiled-coil region" evidence="1">
    <location>
        <begin position="414"/>
        <end position="457"/>
    </location>
</feature>
<dbReference type="InterPro" id="IPR008629">
    <property type="entry name" value="GUN4-like"/>
</dbReference>
<dbReference type="Pfam" id="PF14516">
    <property type="entry name" value="AAA_35"/>
    <property type="match status" value="1"/>
</dbReference>
<dbReference type="Proteomes" id="UP000629098">
    <property type="component" value="Unassembled WGS sequence"/>
</dbReference>
<dbReference type="PANTHER" id="PTHR34800">
    <property type="entry name" value="TETRAPYRROLE-BINDING PROTEIN, CHLOROPLASTIC"/>
    <property type="match status" value="1"/>
</dbReference>
<dbReference type="Pfam" id="PF05419">
    <property type="entry name" value="GUN4"/>
    <property type="match status" value="1"/>
</dbReference>
<protein>
    <submittedName>
        <fullName evidence="3">GUN4 domain-containing protein</fullName>
    </submittedName>
</protein>